<keyword evidence="7 13" id="KW-0378">Hydrolase</keyword>
<evidence type="ECO:0000256" key="10">
    <source>
        <dbReference type="ARBA" id="ARBA00035861"/>
    </source>
</evidence>
<dbReference type="Pfam" id="PF00293">
    <property type="entry name" value="NUDIX"/>
    <property type="match status" value="1"/>
</dbReference>
<evidence type="ECO:0000256" key="5">
    <source>
        <dbReference type="ARBA" id="ARBA00022723"/>
    </source>
</evidence>
<comment type="catalytic activity">
    <reaction evidence="10">
        <text>8-oxo-dGTP + H2O = 8-oxo-dGMP + diphosphate + H(+)</text>
        <dbReference type="Rhea" id="RHEA:31575"/>
        <dbReference type="ChEBI" id="CHEBI:15377"/>
        <dbReference type="ChEBI" id="CHEBI:15378"/>
        <dbReference type="ChEBI" id="CHEBI:33019"/>
        <dbReference type="ChEBI" id="CHEBI:63224"/>
        <dbReference type="ChEBI" id="CHEBI:77896"/>
        <dbReference type="EC" id="3.6.1.55"/>
    </reaction>
</comment>
<dbReference type="InterPro" id="IPR020476">
    <property type="entry name" value="Nudix_hydrolase"/>
</dbReference>
<dbReference type="PRINTS" id="PR00502">
    <property type="entry name" value="NUDIXFAMILY"/>
</dbReference>
<sequence>MVVGAAIVAAGRVLACARVNPPEVAGKWEFPGGKVEPGETETAALVRECAEELDVRVEVAGRVGRDVSMAHGRAVLRVYLARLVGADRPRALEHAGMRWLAADELDSVTWLPADVPVVAALRPLLTAEPERPDRAGGG</sequence>
<evidence type="ECO:0000256" key="2">
    <source>
        <dbReference type="ARBA" id="ARBA00005582"/>
    </source>
</evidence>
<keyword evidence="8" id="KW-0460">Magnesium</keyword>
<accession>A0ABV8KMR3</accession>
<dbReference type="GO" id="GO:0016787">
    <property type="term" value="F:hydrolase activity"/>
    <property type="evidence" value="ECO:0007669"/>
    <property type="project" value="UniProtKB-KW"/>
</dbReference>
<evidence type="ECO:0000256" key="4">
    <source>
        <dbReference type="ARBA" id="ARBA00022705"/>
    </source>
</evidence>
<comment type="cofactor">
    <cofactor evidence="1">
        <name>Mg(2+)</name>
        <dbReference type="ChEBI" id="CHEBI:18420"/>
    </cofactor>
</comment>
<evidence type="ECO:0000256" key="1">
    <source>
        <dbReference type="ARBA" id="ARBA00001946"/>
    </source>
</evidence>
<keyword evidence="6" id="KW-0227">DNA damage</keyword>
<evidence type="ECO:0000256" key="8">
    <source>
        <dbReference type="ARBA" id="ARBA00022842"/>
    </source>
</evidence>
<dbReference type="PANTHER" id="PTHR47707">
    <property type="entry name" value="8-OXO-DGTP DIPHOSPHATASE"/>
    <property type="match status" value="1"/>
</dbReference>
<keyword evidence="4" id="KW-0235">DNA replication</keyword>
<dbReference type="Proteomes" id="UP001595868">
    <property type="component" value="Unassembled WGS sequence"/>
</dbReference>
<name>A0ABV8KMR3_9ACTN</name>
<keyword evidence="3" id="KW-0515">Mutator protein</keyword>
<evidence type="ECO:0000313" key="14">
    <source>
        <dbReference type="Proteomes" id="UP001595868"/>
    </source>
</evidence>
<dbReference type="PROSITE" id="PS51462">
    <property type="entry name" value="NUDIX"/>
    <property type="match status" value="1"/>
</dbReference>
<dbReference type="EMBL" id="JBHSBN010000007">
    <property type="protein sequence ID" value="MFC4106856.1"/>
    <property type="molecule type" value="Genomic_DNA"/>
</dbReference>
<gene>
    <name evidence="13" type="ORF">ACFOX0_13075</name>
</gene>
<evidence type="ECO:0000259" key="12">
    <source>
        <dbReference type="PROSITE" id="PS51462"/>
    </source>
</evidence>
<dbReference type="InterPro" id="IPR000086">
    <property type="entry name" value="NUDIX_hydrolase_dom"/>
</dbReference>
<evidence type="ECO:0000256" key="7">
    <source>
        <dbReference type="ARBA" id="ARBA00022801"/>
    </source>
</evidence>
<evidence type="ECO:0000256" key="3">
    <source>
        <dbReference type="ARBA" id="ARBA00022457"/>
    </source>
</evidence>
<keyword evidence="14" id="KW-1185">Reference proteome</keyword>
<dbReference type="EC" id="3.6.1.55" evidence="11"/>
<comment type="caution">
    <text evidence="13">The sequence shown here is derived from an EMBL/GenBank/DDBJ whole genome shotgun (WGS) entry which is preliminary data.</text>
</comment>
<proteinExistence type="inferred from homology"/>
<dbReference type="InterPro" id="IPR047127">
    <property type="entry name" value="MutT-like"/>
</dbReference>
<keyword evidence="9" id="KW-0234">DNA repair</keyword>
<organism evidence="13 14">
    <name type="scientific">Micromonospora zhanjiangensis</name>
    <dbReference type="NCBI Taxonomy" id="1522057"/>
    <lineage>
        <taxon>Bacteria</taxon>
        <taxon>Bacillati</taxon>
        <taxon>Actinomycetota</taxon>
        <taxon>Actinomycetes</taxon>
        <taxon>Micromonosporales</taxon>
        <taxon>Micromonosporaceae</taxon>
        <taxon>Micromonospora</taxon>
    </lineage>
</organism>
<comment type="similarity">
    <text evidence="2">Belongs to the Nudix hydrolase family.</text>
</comment>
<evidence type="ECO:0000256" key="9">
    <source>
        <dbReference type="ARBA" id="ARBA00023204"/>
    </source>
</evidence>
<dbReference type="RefSeq" id="WP_377545454.1">
    <property type="nucleotide sequence ID" value="NZ_JBHSBN010000007.1"/>
</dbReference>
<dbReference type="SUPFAM" id="SSF55811">
    <property type="entry name" value="Nudix"/>
    <property type="match status" value="1"/>
</dbReference>
<feature type="domain" description="Nudix hydrolase" evidence="12">
    <location>
        <begin position="1"/>
        <end position="125"/>
    </location>
</feature>
<protein>
    <recommendedName>
        <fullName evidence="11">8-oxo-dGTP diphosphatase</fullName>
        <ecNumber evidence="11">3.6.1.55</ecNumber>
    </recommendedName>
</protein>
<dbReference type="Gene3D" id="3.90.79.10">
    <property type="entry name" value="Nucleoside Triphosphate Pyrophosphohydrolase"/>
    <property type="match status" value="1"/>
</dbReference>
<evidence type="ECO:0000256" key="11">
    <source>
        <dbReference type="ARBA" id="ARBA00038905"/>
    </source>
</evidence>
<dbReference type="PANTHER" id="PTHR47707:SF1">
    <property type="entry name" value="NUDIX HYDROLASE FAMILY PROTEIN"/>
    <property type="match status" value="1"/>
</dbReference>
<evidence type="ECO:0000256" key="6">
    <source>
        <dbReference type="ARBA" id="ARBA00022763"/>
    </source>
</evidence>
<dbReference type="InterPro" id="IPR015797">
    <property type="entry name" value="NUDIX_hydrolase-like_dom_sf"/>
</dbReference>
<evidence type="ECO:0000313" key="13">
    <source>
        <dbReference type="EMBL" id="MFC4106856.1"/>
    </source>
</evidence>
<dbReference type="CDD" id="cd03425">
    <property type="entry name" value="NUDIX_MutT_NudA_like"/>
    <property type="match status" value="1"/>
</dbReference>
<keyword evidence="5" id="KW-0479">Metal-binding</keyword>
<reference evidence="14" key="1">
    <citation type="journal article" date="2019" name="Int. J. Syst. Evol. Microbiol.">
        <title>The Global Catalogue of Microorganisms (GCM) 10K type strain sequencing project: providing services to taxonomists for standard genome sequencing and annotation.</title>
        <authorList>
            <consortium name="The Broad Institute Genomics Platform"/>
            <consortium name="The Broad Institute Genome Sequencing Center for Infectious Disease"/>
            <person name="Wu L."/>
            <person name="Ma J."/>
        </authorList>
    </citation>
    <scope>NUCLEOTIDE SEQUENCE [LARGE SCALE GENOMIC DNA]</scope>
    <source>
        <strain evidence="14">2902at01</strain>
    </source>
</reference>